<dbReference type="AlphaFoldDB" id="A0A4Q1BUM0"/>
<keyword evidence="3" id="KW-1185">Reference proteome</keyword>
<dbReference type="InterPro" id="IPR007361">
    <property type="entry name" value="DUF427"/>
</dbReference>
<dbReference type="OrthoDB" id="18996at2759"/>
<dbReference type="PANTHER" id="PTHR34310">
    <property type="entry name" value="DUF427 DOMAIN PROTEIN (AFU_ORTHOLOGUE AFUA_3G02220)"/>
    <property type="match status" value="1"/>
</dbReference>
<dbReference type="VEuPathDB" id="FungiDB:TREMEDRAFT_61634"/>
<proteinExistence type="predicted"/>
<dbReference type="Pfam" id="PF04248">
    <property type="entry name" value="NTP_transf_9"/>
    <property type="match status" value="1"/>
</dbReference>
<sequence>MSPQITVSLGEEILASAPKDQTETVEGNYYFKEEAVKDKSKFKPSKTESTCPWKGLAKYYDYVNSDGKVYKDLVWYYPNPKKGAEMVDGRWAFYKSKHPDLHIS</sequence>
<dbReference type="Gene3D" id="2.170.150.40">
    <property type="entry name" value="Domain of unknown function (DUF427)"/>
    <property type="match status" value="1"/>
</dbReference>
<dbReference type="InterPro" id="IPR038694">
    <property type="entry name" value="DUF427_sf"/>
</dbReference>
<evidence type="ECO:0000259" key="1">
    <source>
        <dbReference type="Pfam" id="PF04248"/>
    </source>
</evidence>
<dbReference type="OMA" id="ENNHYFP"/>
<evidence type="ECO:0000313" key="2">
    <source>
        <dbReference type="EMBL" id="RXK41728.1"/>
    </source>
</evidence>
<dbReference type="PANTHER" id="PTHR34310:SF5">
    <property type="entry name" value="DUF427 DOMAIN PROTEIN (AFU_ORTHOLOGUE AFUA_3G02220)"/>
    <property type="match status" value="1"/>
</dbReference>
<name>A0A4Q1BUM0_TREME</name>
<feature type="domain" description="DUF427" evidence="1">
    <location>
        <begin position="6"/>
        <end position="95"/>
    </location>
</feature>
<protein>
    <recommendedName>
        <fullName evidence="1">DUF427 domain-containing protein</fullName>
    </recommendedName>
</protein>
<dbReference type="EMBL" id="SDIL01000006">
    <property type="protein sequence ID" value="RXK41728.1"/>
    <property type="molecule type" value="Genomic_DNA"/>
</dbReference>
<accession>A0A4Q1BUM0</accession>
<reference evidence="2 3" key="1">
    <citation type="submission" date="2016-06" db="EMBL/GenBank/DDBJ databases">
        <title>Evolution of pathogenesis and genome organization in the Tremellales.</title>
        <authorList>
            <person name="Cuomo C."/>
            <person name="Litvintseva A."/>
            <person name="Heitman J."/>
            <person name="Chen Y."/>
            <person name="Sun S."/>
            <person name="Springer D."/>
            <person name="Dromer F."/>
            <person name="Young S."/>
            <person name="Zeng Q."/>
            <person name="Chapman S."/>
            <person name="Gujja S."/>
            <person name="Saif S."/>
            <person name="Birren B."/>
        </authorList>
    </citation>
    <scope>NUCLEOTIDE SEQUENCE [LARGE SCALE GENOMIC DNA]</scope>
    <source>
        <strain evidence="2 3">ATCC 28783</strain>
    </source>
</reference>
<dbReference type="Proteomes" id="UP000289152">
    <property type="component" value="Unassembled WGS sequence"/>
</dbReference>
<comment type="caution">
    <text evidence="2">The sequence shown here is derived from an EMBL/GenBank/DDBJ whole genome shotgun (WGS) entry which is preliminary data.</text>
</comment>
<gene>
    <name evidence="2" type="ORF">M231_00963</name>
</gene>
<evidence type="ECO:0000313" key="3">
    <source>
        <dbReference type="Proteomes" id="UP000289152"/>
    </source>
</evidence>
<dbReference type="InParanoid" id="A0A4Q1BUM0"/>
<organism evidence="2 3">
    <name type="scientific">Tremella mesenterica</name>
    <name type="common">Jelly fungus</name>
    <dbReference type="NCBI Taxonomy" id="5217"/>
    <lineage>
        <taxon>Eukaryota</taxon>
        <taxon>Fungi</taxon>
        <taxon>Dikarya</taxon>
        <taxon>Basidiomycota</taxon>
        <taxon>Agaricomycotina</taxon>
        <taxon>Tremellomycetes</taxon>
        <taxon>Tremellales</taxon>
        <taxon>Tremellaceae</taxon>
        <taxon>Tremella</taxon>
    </lineage>
</organism>